<proteinExistence type="predicted"/>
<evidence type="ECO:0000313" key="1">
    <source>
        <dbReference type="EMBL" id="KAK5812075.1"/>
    </source>
</evidence>
<dbReference type="Proteomes" id="UP001358586">
    <property type="component" value="Chromosome 8"/>
</dbReference>
<name>A0ABR0P0C7_GOSAR</name>
<organism evidence="1 2">
    <name type="scientific">Gossypium arboreum</name>
    <name type="common">Tree cotton</name>
    <name type="synonym">Gossypium nanking</name>
    <dbReference type="NCBI Taxonomy" id="29729"/>
    <lineage>
        <taxon>Eukaryota</taxon>
        <taxon>Viridiplantae</taxon>
        <taxon>Streptophyta</taxon>
        <taxon>Embryophyta</taxon>
        <taxon>Tracheophyta</taxon>
        <taxon>Spermatophyta</taxon>
        <taxon>Magnoliopsida</taxon>
        <taxon>eudicotyledons</taxon>
        <taxon>Gunneridae</taxon>
        <taxon>Pentapetalae</taxon>
        <taxon>rosids</taxon>
        <taxon>malvids</taxon>
        <taxon>Malvales</taxon>
        <taxon>Malvaceae</taxon>
        <taxon>Malvoideae</taxon>
        <taxon>Gossypium</taxon>
    </lineage>
</organism>
<evidence type="ECO:0000313" key="2">
    <source>
        <dbReference type="Proteomes" id="UP001358586"/>
    </source>
</evidence>
<comment type="caution">
    <text evidence="1">The sequence shown here is derived from an EMBL/GenBank/DDBJ whole genome shotgun (WGS) entry which is preliminary data.</text>
</comment>
<accession>A0ABR0P0C7</accession>
<protein>
    <submittedName>
        <fullName evidence="1">Uncharacterized protein</fullName>
    </submittedName>
</protein>
<dbReference type="EMBL" id="JARKNE010000008">
    <property type="protein sequence ID" value="KAK5812075.1"/>
    <property type="molecule type" value="Genomic_DNA"/>
</dbReference>
<sequence>MDRTTQEEVSQQVAAGSDNSDRNLAAVEIAAELTSEGEALSTEGVPDVHQIASNFKENVTGVGMVDVGSLDSGKHTAVAFFKNKTPMFSNSPLALVGALNSGKGLKIKGINSKLNKSLHGGNVCFKHASHHRVSLKKSMEQLAESISTITKGNIDDGGYSRNDEQIEGFITPRQKFIRAFSEYYSEHGLDIVCLVKLRDLGFSGPAFTWQRGNTYIRLDRALANDEWMDILQSKPVEFFERLYGETPPSSLKGIPSFDFPKLSSPEVAFLESDITNEEIKRALFDMAPLKAPGSDRFFGTECPLDSGLSWPCLFGLIAWRIWKNRNLFIFQKLSWSVAEVIKNSRCWARQYETRMGINKRVQQRSASTTSLDTFWTFLSTDGAVVRDSGYAAIGGVARDFPVF</sequence>
<keyword evidence="2" id="KW-1185">Reference proteome</keyword>
<reference evidence="1 2" key="1">
    <citation type="submission" date="2023-03" db="EMBL/GenBank/DDBJ databases">
        <title>WGS of Gossypium arboreum.</title>
        <authorList>
            <person name="Yu D."/>
        </authorList>
    </citation>
    <scope>NUCLEOTIDE SEQUENCE [LARGE SCALE GENOMIC DNA]</scope>
    <source>
        <tissue evidence="1">Leaf</tissue>
    </source>
</reference>
<gene>
    <name evidence="1" type="ORF">PVK06_027474</name>
</gene>